<dbReference type="Gene3D" id="3.10.20.410">
    <property type="match status" value="1"/>
</dbReference>
<evidence type="ECO:0000256" key="1">
    <source>
        <dbReference type="ARBA" id="ARBA00004571"/>
    </source>
</evidence>
<dbReference type="Proteomes" id="UP000321807">
    <property type="component" value="Chromosome"/>
</dbReference>
<feature type="domain" description="PapC-like C-terminal" evidence="10">
    <location>
        <begin position="836"/>
        <end position="900"/>
    </location>
</feature>
<keyword evidence="3" id="KW-0813">Transport</keyword>
<evidence type="ECO:0000313" key="13">
    <source>
        <dbReference type="Proteomes" id="UP000321807"/>
    </source>
</evidence>
<organism evidence="12 13">
    <name type="scientific">Rhodanobacter glycinis</name>
    <dbReference type="NCBI Taxonomy" id="582702"/>
    <lineage>
        <taxon>Bacteria</taxon>
        <taxon>Pseudomonadati</taxon>
        <taxon>Pseudomonadota</taxon>
        <taxon>Gammaproteobacteria</taxon>
        <taxon>Lysobacterales</taxon>
        <taxon>Rhodanobacteraceae</taxon>
        <taxon>Rhodanobacter</taxon>
    </lineage>
</organism>
<dbReference type="InterPro" id="IPR025949">
    <property type="entry name" value="PapC-like_C"/>
</dbReference>
<dbReference type="InterPro" id="IPR000015">
    <property type="entry name" value="Fimb_usher"/>
</dbReference>
<keyword evidence="8" id="KW-0998">Cell outer membrane</keyword>
<dbReference type="EMBL" id="CP042807">
    <property type="protein sequence ID" value="QEE26063.1"/>
    <property type="molecule type" value="Genomic_DNA"/>
</dbReference>
<evidence type="ECO:0000256" key="5">
    <source>
        <dbReference type="ARBA" id="ARBA00022692"/>
    </source>
</evidence>
<dbReference type="InterPro" id="IPR043142">
    <property type="entry name" value="PapC-like_C_sf"/>
</dbReference>
<dbReference type="FunFam" id="2.60.40.3110:FF:000001">
    <property type="entry name" value="Putative fimbrial outer membrane usher"/>
    <property type="match status" value="1"/>
</dbReference>
<dbReference type="GO" id="GO:0009297">
    <property type="term" value="P:pilus assembly"/>
    <property type="evidence" value="ECO:0007669"/>
    <property type="project" value="InterPro"/>
</dbReference>
<name>A0A5B9E196_9GAMM</name>
<dbReference type="PANTHER" id="PTHR30451">
    <property type="entry name" value="OUTER MEMBRANE USHER PROTEIN"/>
    <property type="match status" value="1"/>
</dbReference>
<comment type="similarity">
    <text evidence="2">Belongs to the fimbrial export usher family.</text>
</comment>
<keyword evidence="6" id="KW-0732">Signal</keyword>
<evidence type="ECO:0000256" key="4">
    <source>
        <dbReference type="ARBA" id="ARBA00022452"/>
    </source>
</evidence>
<dbReference type="KEGG" id="rgl:CS053_17300"/>
<evidence type="ECO:0000256" key="3">
    <source>
        <dbReference type="ARBA" id="ARBA00022448"/>
    </source>
</evidence>
<dbReference type="AlphaFoldDB" id="A0A5B9E196"/>
<comment type="subcellular location">
    <subcellularLocation>
        <location evidence="1">Cell outer membrane</location>
        <topology evidence="1">Multi-pass membrane protein</topology>
    </subcellularLocation>
</comment>
<evidence type="ECO:0000259" key="10">
    <source>
        <dbReference type="Pfam" id="PF13953"/>
    </source>
</evidence>
<dbReference type="InterPro" id="IPR037224">
    <property type="entry name" value="PapC_N_sf"/>
</dbReference>
<evidence type="ECO:0000256" key="2">
    <source>
        <dbReference type="ARBA" id="ARBA00008064"/>
    </source>
</evidence>
<evidence type="ECO:0000256" key="7">
    <source>
        <dbReference type="ARBA" id="ARBA00023136"/>
    </source>
</evidence>
<dbReference type="PANTHER" id="PTHR30451:SF20">
    <property type="entry name" value="FIMBRIAE USHER"/>
    <property type="match status" value="1"/>
</dbReference>
<dbReference type="SUPFAM" id="SSF141729">
    <property type="entry name" value="FimD N-terminal domain-like"/>
    <property type="match status" value="1"/>
</dbReference>
<keyword evidence="5 9" id="KW-0812">Transmembrane</keyword>
<keyword evidence="7 9" id="KW-0472">Membrane</keyword>
<dbReference type="Pfam" id="PF13953">
    <property type="entry name" value="PapC_C"/>
    <property type="match status" value="1"/>
</dbReference>
<reference evidence="12 13" key="1">
    <citation type="submission" date="2019-08" db="EMBL/GenBank/DDBJ databases">
        <title>Complete genome sequence of Rhodanobacter glycinis strain T01E-68 isolated from tomato root.</title>
        <authorList>
            <person name="Weon H.-Y."/>
            <person name="Lee S.A."/>
        </authorList>
    </citation>
    <scope>NUCLEOTIDE SEQUENCE [LARGE SCALE GENOMIC DNA]</scope>
    <source>
        <strain evidence="12 13">T01E-68</strain>
    </source>
</reference>
<dbReference type="InterPro" id="IPR042186">
    <property type="entry name" value="FimD_plug_dom"/>
</dbReference>
<dbReference type="Gene3D" id="2.60.40.2070">
    <property type="match status" value="1"/>
</dbReference>
<keyword evidence="9" id="KW-1133">Transmembrane helix</keyword>
<evidence type="ECO:0000256" key="8">
    <source>
        <dbReference type="ARBA" id="ARBA00023237"/>
    </source>
</evidence>
<evidence type="ECO:0000256" key="9">
    <source>
        <dbReference type="SAM" id="Phobius"/>
    </source>
</evidence>
<keyword evidence="4" id="KW-1134">Transmembrane beta strand</keyword>
<feature type="domain" description="PapC N-terminal" evidence="11">
    <location>
        <begin position="67"/>
        <end position="213"/>
    </location>
</feature>
<evidence type="ECO:0000313" key="12">
    <source>
        <dbReference type="EMBL" id="QEE26063.1"/>
    </source>
</evidence>
<feature type="transmembrane region" description="Helical" evidence="9">
    <location>
        <begin position="21"/>
        <end position="40"/>
    </location>
</feature>
<dbReference type="GO" id="GO:0015473">
    <property type="term" value="F:fimbrial usher porin activity"/>
    <property type="evidence" value="ECO:0007669"/>
    <property type="project" value="InterPro"/>
</dbReference>
<dbReference type="Pfam" id="PF13954">
    <property type="entry name" value="PapC_N"/>
    <property type="match status" value="1"/>
</dbReference>
<evidence type="ECO:0000259" key="11">
    <source>
        <dbReference type="Pfam" id="PF13954"/>
    </source>
</evidence>
<evidence type="ECO:0000256" key="6">
    <source>
        <dbReference type="ARBA" id="ARBA00022729"/>
    </source>
</evidence>
<dbReference type="Pfam" id="PF00577">
    <property type="entry name" value="Usher"/>
    <property type="match status" value="1"/>
</dbReference>
<dbReference type="Gene3D" id="2.60.40.2610">
    <property type="entry name" value="Outer membrane usher protein FimD, plug domain"/>
    <property type="match status" value="1"/>
</dbReference>
<dbReference type="GO" id="GO:0009279">
    <property type="term" value="C:cell outer membrane"/>
    <property type="evidence" value="ECO:0007669"/>
    <property type="project" value="UniProtKB-SubCell"/>
</dbReference>
<proteinExistence type="inferred from homology"/>
<dbReference type="InterPro" id="IPR025885">
    <property type="entry name" value="PapC_N"/>
</dbReference>
<dbReference type="Gene3D" id="2.60.40.3110">
    <property type="match status" value="1"/>
</dbReference>
<sequence>MNPRHATHQRETRWHVACRRVLVCVWMVVVISGWPGSVMANGAAAAANPAGPAAASGADANANFADFDRSLLAGAGSNTTDLSRFEHGNPVLPGIYNLDVYLNDTWVGRTDVRFAAASPKASATACVTRKLLDQLGLRPAKLAETLQTRLQDPAACVNIGEVIPGSTTTLDMSTLRLDTSVPQAYLGQTPRDYVSPEYWDQGVPAALLNYNLNSYHNSSRGLSQTSTYLGLNAGLNIGLWHVRQDSTVNWQSGTANAPARREWHNIDAYVQRDLPSLRSLLTIGDSYTDGSVFDSHGLRGVQLATDDRMLPNSLRGYAPIIRGVANTNAKVTVRQNGVQIYQTTVAPGPFTIKDLYPTGYGGNLDVTVTEADGHVRTFSVPYASVAQLLRPGITRYDIAIGQLRNVSLQHKPNVVQATVQHGFNNFFTGYAGLVGSQGYAAALLGGAINTRYGALALDVTQAGTRIPGYKAQDGQSIRLTYSKIIPSTQTSLSVAAYRYSTSGYLSLGDAAIARDYARRGLDALQYVPPTTVPMIDGLPVKSLLTPAQQAALSGSAFTTNPILAGVGLQRRRNNFTLTLSQRLGQSAGSLYANGSISDYWNRNGTDTQFQIGYNNSFHRLSYNLSAARTRDPFGHYDNEYMLSFNLPLGDSAHAPTFSLNVNRSDSGGSQDQAMVSGTLGANSQFNYGATATHSSDGNGNAGTLNAGYRSPYAIYSASYGKGQGYSQSSVGISGAIVAHPGGITFGQPIGDTVAIVHVPDAAGASINSAPGVSVGRSGYALVPYLTPYQLNTIQIDPRGLPLSVQLDATSAQVAPYAGAVVMVDFMTKSGRSLIAHIQRADGSSLPFGTEVLDAHGQAVGTVGQGGLALLRVASMSGQLGAQWQGTHGATHSCAFAYTIPAPSPSEHGQPFIDATCAASGQAASQQRGGQ</sequence>
<gene>
    <name evidence="12" type="ORF">CS053_17300</name>
</gene>
<accession>A0A5B9E196</accession>
<protein>
    <submittedName>
        <fullName evidence="12">Fimbrial biogenesis outer membrane usher protein</fullName>
    </submittedName>
</protein>